<dbReference type="InterPro" id="IPR000719">
    <property type="entry name" value="Prot_kinase_dom"/>
</dbReference>
<dbReference type="Gene3D" id="1.10.510.10">
    <property type="entry name" value="Transferase(Phosphotransferase) domain 1"/>
    <property type="match status" value="1"/>
</dbReference>
<evidence type="ECO:0000259" key="1">
    <source>
        <dbReference type="PROSITE" id="PS50011"/>
    </source>
</evidence>
<dbReference type="GO" id="GO:0044773">
    <property type="term" value="P:mitotic DNA damage checkpoint signaling"/>
    <property type="evidence" value="ECO:0007669"/>
    <property type="project" value="TreeGrafter"/>
</dbReference>
<dbReference type="SUPFAM" id="SSF56112">
    <property type="entry name" value="Protein kinase-like (PK-like)"/>
    <property type="match status" value="1"/>
</dbReference>
<dbReference type="InterPro" id="IPR011009">
    <property type="entry name" value="Kinase-like_dom_sf"/>
</dbReference>
<dbReference type="PROSITE" id="PS00108">
    <property type="entry name" value="PROTEIN_KINASE_ST"/>
    <property type="match status" value="1"/>
</dbReference>
<keyword evidence="3" id="KW-1185">Reference proteome</keyword>
<dbReference type="InParanoid" id="A0A078AVU8"/>
<dbReference type="OrthoDB" id="300340at2759"/>
<dbReference type="PANTHER" id="PTHR44167">
    <property type="entry name" value="OVARIAN-SPECIFIC SERINE/THREONINE-PROTEIN KINASE LOK-RELATED"/>
    <property type="match status" value="1"/>
</dbReference>
<dbReference type="GO" id="GO:0005524">
    <property type="term" value="F:ATP binding"/>
    <property type="evidence" value="ECO:0007669"/>
    <property type="project" value="InterPro"/>
</dbReference>
<evidence type="ECO:0000313" key="3">
    <source>
        <dbReference type="Proteomes" id="UP000039865"/>
    </source>
</evidence>
<organism evidence="2 3">
    <name type="scientific">Stylonychia lemnae</name>
    <name type="common">Ciliate</name>
    <dbReference type="NCBI Taxonomy" id="5949"/>
    <lineage>
        <taxon>Eukaryota</taxon>
        <taxon>Sar</taxon>
        <taxon>Alveolata</taxon>
        <taxon>Ciliophora</taxon>
        <taxon>Intramacronucleata</taxon>
        <taxon>Spirotrichea</taxon>
        <taxon>Stichotrichia</taxon>
        <taxon>Sporadotrichida</taxon>
        <taxon>Oxytrichidae</taxon>
        <taxon>Stylonychinae</taxon>
        <taxon>Stylonychia</taxon>
    </lineage>
</organism>
<gene>
    <name evidence="2" type="primary">Contig6709.g7175</name>
    <name evidence="2" type="ORF">STYLEM_15650</name>
</gene>
<dbReference type="InterPro" id="IPR008271">
    <property type="entry name" value="Ser/Thr_kinase_AS"/>
</dbReference>
<name>A0A078AVU8_STYLE</name>
<dbReference type="PROSITE" id="PS50011">
    <property type="entry name" value="PROTEIN_KINASE_DOM"/>
    <property type="match status" value="1"/>
</dbReference>
<accession>A0A078AVU8</accession>
<feature type="domain" description="Protein kinase" evidence="1">
    <location>
        <begin position="1"/>
        <end position="115"/>
    </location>
</feature>
<dbReference type="AlphaFoldDB" id="A0A078AVU8"/>
<reference evidence="2 3" key="1">
    <citation type="submission" date="2014-06" db="EMBL/GenBank/DDBJ databases">
        <authorList>
            <person name="Swart Estienne"/>
        </authorList>
    </citation>
    <scope>NUCLEOTIDE SEQUENCE [LARGE SCALE GENOMIC DNA]</scope>
    <source>
        <strain evidence="2 3">130c</strain>
    </source>
</reference>
<evidence type="ECO:0000313" key="2">
    <source>
        <dbReference type="EMBL" id="CDW86555.1"/>
    </source>
</evidence>
<dbReference type="Proteomes" id="UP000039865">
    <property type="component" value="Unassembled WGS sequence"/>
</dbReference>
<keyword evidence="2" id="KW-0808">Transferase</keyword>
<proteinExistence type="predicted"/>
<dbReference type="GO" id="GO:0005737">
    <property type="term" value="C:cytoplasm"/>
    <property type="evidence" value="ECO:0007669"/>
    <property type="project" value="TreeGrafter"/>
</dbReference>
<dbReference type="GO" id="GO:0005634">
    <property type="term" value="C:nucleus"/>
    <property type="evidence" value="ECO:0007669"/>
    <property type="project" value="TreeGrafter"/>
</dbReference>
<protein>
    <submittedName>
        <fullName evidence="2">Phosphorylase b kinase gamma catalytic testis liver isoform</fullName>
    </submittedName>
</protein>
<dbReference type="Pfam" id="PF00069">
    <property type="entry name" value="Pkinase"/>
    <property type="match status" value="1"/>
</dbReference>
<dbReference type="EMBL" id="CCKQ01014764">
    <property type="protein sequence ID" value="CDW86555.1"/>
    <property type="molecule type" value="Genomic_DNA"/>
</dbReference>
<keyword evidence="2" id="KW-0418">Kinase</keyword>
<dbReference type="GO" id="GO:0004674">
    <property type="term" value="F:protein serine/threonine kinase activity"/>
    <property type="evidence" value="ECO:0007669"/>
    <property type="project" value="TreeGrafter"/>
</dbReference>
<sequence length="115" mass="13252">MKQLLQGLSTIHDAHILHRDLKLENILMEDPLFLKIKIIDFGLACKKNEINKLNQRCGTPGYVAPEILNNGFASKGIIYRKKHQRGDLEQYLRVTDCTTNQIEKFSKRSMLLTVI</sequence>
<dbReference type="PANTHER" id="PTHR44167:SF18">
    <property type="entry name" value="PROTEIN KINASE DOMAIN-CONTAINING PROTEIN"/>
    <property type="match status" value="1"/>
</dbReference>